<evidence type="ECO:0000313" key="3">
    <source>
        <dbReference type="Proteomes" id="UP000246464"/>
    </source>
</evidence>
<proteinExistence type="predicted"/>
<sequence length="65" mass="7127">MAFCAAALLLKLEKLADYPQSPLPIHPQPFALKACDSESDIDDKKLSADMGEENRRLQPNSEVVG</sequence>
<gene>
    <name evidence="2" type="ORF">SMAX5B_018814</name>
</gene>
<dbReference type="EMBL" id="CP026251">
    <property type="protein sequence ID" value="AWP06550.1"/>
    <property type="molecule type" value="Genomic_DNA"/>
</dbReference>
<feature type="region of interest" description="Disordered" evidence="1">
    <location>
        <begin position="42"/>
        <end position="65"/>
    </location>
</feature>
<keyword evidence="3" id="KW-1185">Reference proteome</keyword>
<evidence type="ECO:0000256" key="1">
    <source>
        <dbReference type="SAM" id="MobiDB-lite"/>
    </source>
</evidence>
<reference evidence="2 3" key="1">
    <citation type="submission" date="2017-12" db="EMBL/GenBank/DDBJ databases">
        <title>Integrating genomic resources of turbot (Scophthalmus maximus) in depth evaluation of genetic and physical mapping variation across individuals.</title>
        <authorList>
            <person name="Martinez P."/>
        </authorList>
    </citation>
    <scope>NUCLEOTIDE SEQUENCE [LARGE SCALE GENOMIC DNA]</scope>
</reference>
<name>A0A2U9BSG7_SCOMX</name>
<protein>
    <submittedName>
        <fullName evidence="2">Uncharacterized protein</fullName>
    </submittedName>
</protein>
<organism evidence="2 3">
    <name type="scientific">Scophthalmus maximus</name>
    <name type="common">Turbot</name>
    <name type="synonym">Psetta maxima</name>
    <dbReference type="NCBI Taxonomy" id="52904"/>
    <lineage>
        <taxon>Eukaryota</taxon>
        <taxon>Metazoa</taxon>
        <taxon>Chordata</taxon>
        <taxon>Craniata</taxon>
        <taxon>Vertebrata</taxon>
        <taxon>Euteleostomi</taxon>
        <taxon>Actinopterygii</taxon>
        <taxon>Neopterygii</taxon>
        <taxon>Teleostei</taxon>
        <taxon>Neoteleostei</taxon>
        <taxon>Acanthomorphata</taxon>
        <taxon>Carangaria</taxon>
        <taxon>Pleuronectiformes</taxon>
        <taxon>Pleuronectoidei</taxon>
        <taxon>Scophthalmidae</taxon>
        <taxon>Scophthalmus</taxon>
    </lineage>
</organism>
<dbReference type="Proteomes" id="UP000246464">
    <property type="component" value="Chromosome 9"/>
</dbReference>
<feature type="compositionally biased region" description="Basic and acidic residues" evidence="1">
    <location>
        <begin position="42"/>
        <end position="56"/>
    </location>
</feature>
<evidence type="ECO:0000313" key="2">
    <source>
        <dbReference type="EMBL" id="AWP06550.1"/>
    </source>
</evidence>
<accession>A0A2U9BSG7</accession>
<dbReference type="AlphaFoldDB" id="A0A2U9BSG7"/>